<dbReference type="GO" id="GO:0016787">
    <property type="term" value="F:hydrolase activity"/>
    <property type="evidence" value="ECO:0007669"/>
    <property type="project" value="UniProtKB-KW"/>
</dbReference>
<keyword evidence="2" id="KW-1185">Reference proteome</keyword>
<evidence type="ECO:0000313" key="2">
    <source>
        <dbReference type="Proteomes" id="UP001597383"/>
    </source>
</evidence>
<dbReference type="Proteomes" id="UP001597383">
    <property type="component" value="Unassembled WGS sequence"/>
</dbReference>
<accession>A0ABW4W0H5</accession>
<protein>
    <submittedName>
        <fullName evidence="1">Hydrolase</fullName>
    </submittedName>
</protein>
<keyword evidence="1" id="KW-0378">Hydrolase</keyword>
<proteinExistence type="predicted"/>
<organism evidence="1 2">
    <name type="scientific">Ornithinibacillus salinisoli</name>
    <dbReference type="NCBI Taxonomy" id="1848459"/>
    <lineage>
        <taxon>Bacteria</taxon>
        <taxon>Bacillati</taxon>
        <taxon>Bacillota</taxon>
        <taxon>Bacilli</taxon>
        <taxon>Bacillales</taxon>
        <taxon>Bacillaceae</taxon>
        <taxon>Ornithinibacillus</taxon>
    </lineage>
</organism>
<dbReference type="EMBL" id="JBHUHQ010000010">
    <property type="protein sequence ID" value="MFD2043725.1"/>
    <property type="molecule type" value="Genomic_DNA"/>
</dbReference>
<dbReference type="RefSeq" id="WP_377555778.1">
    <property type="nucleotide sequence ID" value="NZ_JBHUHQ010000010.1"/>
</dbReference>
<name>A0ABW4W0H5_9BACI</name>
<reference evidence="2" key="1">
    <citation type="journal article" date="2019" name="Int. J. Syst. Evol. Microbiol.">
        <title>The Global Catalogue of Microorganisms (GCM) 10K type strain sequencing project: providing services to taxonomists for standard genome sequencing and annotation.</title>
        <authorList>
            <consortium name="The Broad Institute Genomics Platform"/>
            <consortium name="The Broad Institute Genome Sequencing Center for Infectious Disease"/>
            <person name="Wu L."/>
            <person name="Ma J."/>
        </authorList>
    </citation>
    <scope>NUCLEOTIDE SEQUENCE [LARGE SCALE GENOMIC DNA]</scope>
    <source>
        <strain evidence="2">R28</strain>
    </source>
</reference>
<evidence type="ECO:0000313" key="1">
    <source>
        <dbReference type="EMBL" id="MFD2043725.1"/>
    </source>
</evidence>
<comment type="caution">
    <text evidence="1">The sequence shown here is derived from an EMBL/GenBank/DDBJ whole genome shotgun (WGS) entry which is preliminary data.</text>
</comment>
<sequence length="106" mass="12397">MEKKKYYISLQSREISQIKYDNNDEFVVYATEEEIEELRSKMDHMEAAAFGTFLRSHVPIKPYHEDESNDEYDAGLTEAFQMLYQLGDANTKSHIESIGILADRHM</sequence>
<gene>
    <name evidence="1" type="ORF">ACFSJF_05465</name>
</gene>